<dbReference type="EMBL" id="JASCZI010030243">
    <property type="protein sequence ID" value="MED6119663.1"/>
    <property type="molecule type" value="Genomic_DNA"/>
</dbReference>
<keyword evidence="2" id="KW-1185">Reference proteome</keyword>
<dbReference type="Proteomes" id="UP001341840">
    <property type="component" value="Unassembled WGS sequence"/>
</dbReference>
<reference evidence="1 2" key="1">
    <citation type="journal article" date="2023" name="Plants (Basel)">
        <title>Bridging the Gap: Combining Genomics and Transcriptomics Approaches to Understand Stylosanthes scabra, an Orphan Legume from the Brazilian Caatinga.</title>
        <authorList>
            <person name="Ferreira-Neto J.R.C."/>
            <person name="da Silva M.D."/>
            <person name="Binneck E."/>
            <person name="de Melo N.F."/>
            <person name="da Silva R.H."/>
            <person name="de Melo A.L.T.M."/>
            <person name="Pandolfi V."/>
            <person name="Bustamante F.O."/>
            <person name="Brasileiro-Vidal A.C."/>
            <person name="Benko-Iseppon A.M."/>
        </authorList>
    </citation>
    <scope>NUCLEOTIDE SEQUENCE [LARGE SCALE GENOMIC DNA]</scope>
    <source>
        <tissue evidence="1">Leaves</tissue>
    </source>
</reference>
<protein>
    <recommendedName>
        <fullName evidence="3">RNase H type-1 domain-containing protein</fullName>
    </recommendedName>
</protein>
<organism evidence="1 2">
    <name type="scientific">Stylosanthes scabra</name>
    <dbReference type="NCBI Taxonomy" id="79078"/>
    <lineage>
        <taxon>Eukaryota</taxon>
        <taxon>Viridiplantae</taxon>
        <taxon>Streptophyta</taxon>
        <taxon>Embryophyta</taxon>
        <taxon>Tracheophyta</taxon>
        <taxon>Spermatophyta</taxon>
        <taxon>Magnoliopsida</taxon>
        <taxon>eudicotyledons</taxon>
        <taxon>Gunneridae</taxon>
        <taxon>Pentapetalae</taxon>
        <taxon>rosids</taxon>
        <taxon>fabids</taxon>
        <taxon>Fabales</taxon>
        <taxon>Fabaceae</taxon>
        <taxon>Papilionoideae</taxon>
        <taxon>50 kb inversion clade</taxon>
        <taxon>dalbergioids sensu lato</taxon>
        <taxon>Dalbergieae</taxon>
        <taxon>Pterocarpus clade</taxon>
        <taxon>Stylosanthes</taxon>
    </lineage>
</organism>
<accession>A0ABU6R642</accession>
<evidence type="ECO:0008006" key="3">
    <source>
        <dbReference type="Google" id="ProtNLM"/>
    </source>
</evidence>
<proteinExistence type="predicted"/>
<name>A0ABU6R642_9FABA</name>
<evidence type="ECO:0000313" key="2">
    <source>
        <dbReference type="Proteomes" id="UP001341840"/>
    </source>
</evidence>
<comment type="caution">
    <text evidence="1">The sequence shown here is derived from an EMBL/GenBank/DDBJ whole genome shotgun (WGS) entry which is preliminary data.</text>
</comment>
<sequence length="137" mass="15992">MLAKYLRSNFKWDFPSTHNSSYLWKSIVKAASWLRDGYTWCIGSLEQSFWFDSWNPHGILAEKIELLIQNSCKDFQRAFDSQSASDITTLEQRSSNSVADFLAKNAARRNINHMEWFDPPNEIEMLLRKDQAMSFAT</sequence>
<evidence type="ECO:0000313" key="1">
    <source>
        <dbReference type="EMBL" id="MED6119663.1"/>
    </source>
</evidence>
<gene>
    <name evidence="1" type="ORF">PIB30_013539</name>
</gene>